<protein>
    <recommendedName>
        <fullName evidence="1">Tet-like 2OG-Fe(II) oxygenase domain-containing protein</fullName>
    </recommendedName>
</protein>
<dbReference type="Pfam" id="PF20515">
    <property type="entry name" value="2OG-FeII_Oxy_6"/>
    <property type="match status" value="1"/>
</dbReference>
<dbReference type="Proteomes" id="UP000235392">
    <property type="component" value="Unassembled WGS sequence"/>
</dbReference>
<dbReference type="EMBL" id="PGCI01000588">
    <property type="protein sequence ID" value="PLW24911.1"/>
    <property type="molecule type" value="Genomic_DNA"/>
</dbReference>
<feature type="domain" description="Tet-like 2OG-Fe(II) oxygenase" evidence="1">
    <location>
        <begin position="277"/>
        <end position="454"/>
    </location>
</feature>
<proteinExistence type="predicted"/>
<sequence>MLLPYHSHAHTNFCSATTACPSSLAFCCGRRHRLSAHQPQIAARSPQQAATNTCPSSLACCCSYHHRLSLPPPPLSPPLSQFAASCNQHLPLHPCLLLVLPPPSQVAATSPHPTAVSARRQLPSAHRHLRLPPAPLSKLPPTPAPPPLPAAGVATAVSGRRHLPSPHRQLPSASCHHLWPFLPCLLRRSPPLSQLAATSPQLAATSPQLDAYSTRHHHPSANSKPRPVLPVLPTYAVWTTVQLHPLTREGLNIVQDAKDKSIIALFEFTKFEDLTTEEEQDFNFVSTFLSQAKKFLNPVSSVTRSWGGLIWALGWRKSCDKDQIIGCYIKAFGPEDHMAFNKLVKQSNRLGEVIGNHYKQTAEAPFNSNQELMKEHHLPSFGSLVYDDKASNLSCAPHVTFTTNGIFNPPHIDKEDISEYAFVMWLPTFSADGKLASNQSTYDIRSGPFVFPDY</sequence>
<organism evidence="2 3">
    <name type="scientific">Puccinia coronata f. sp. avenae</name>
    <dbReference type="NCBI Taxonomy" id="200324"/>
    <lineage>
        <taxon>Eukaryota</taxon>
        <taxon>Fungi</taxon>
        <taxon>Dikarya</taxon>
        <taxon>Basidiomycota</taxon>
        <taxon>Pucciniomycotina</taxon>
        <taxon>Pucciniomycetes</taxon>
        <taxon>Pucciniales</taxon>
        <taxon>Pucciniaceae</taxon>
        <taxon>Puccinia</taxon>
    </lineage>
</organism>
<accession>A0A2N5THF8</accession>
<dbReference type="InterPro" id="IPR046798">
    <property type="entry name" value="2OG-FeII_Oxy_6"/>
</dbReference>
<evidence type="ECO:0000313" key="3">
    <source>
        <dbReference type="Proteomes" id="UP000235392"/>
    </source>
</evidence>
<evidence type="ECO:0000259" key="1">
    <source>
        <dbReference type="Pfam" id="PF20515"/>
    </source>
</evidence>
<name>A0A2N5THF8_9BASI</name>
<evidence type="ECO:0000313" key="2">
    <source>
        <dbReference type="EMBL" id="PLW24911.1"/>
    </source>
</evidence>
<gene>
    <name evidence="2" type="ORF">PCASD_26644</name>
</gene>
<comment type="caution">
    <text evidence="2">The sequence shown here is derived from an EMBL/GenBank/DDBJ whole genome shotgun (WGS) entry which is preliminary data.</text>
</comment>
<dbReference type="AlphaFoldDB" id="A0A2N5THF8"/>
<reference evidence="2 3" key="1">
    <citation type="submission" date="2017-11" db="EMBL/GenBank/DDBJ databases">
        <title>De novo assembly and phasing of dikaryotic genomes from two isolates of Puccinia coronata f. sp. avenae, the causal agent of oat crown rust.</title>
        <authorList>
            <person name="Miller M.E."/>
            <person name="Zhang Y."/>
            <person name="Omidvar V."/>
            <person name="Sperschneider J."/>
            <person name="Schwessinger B."/>
            <person name="Raley C."/>
            <person name="Palmer J.M."/>
            <person name="Garnica D."/>
            <person name="Upadhyaya N."/>
            <person name="Rathjen J."/>
            <person name="Taylor J.M."/>
            <person name="Park R.F."/>
            <person name="Dodds P.N."/>
            <person name="Hirsch C.D."/>
            <person name="Kianian S.F."/>
            <person name="Figueroa M."/>
        </authorList>
    </citation>
    <scope>NUCLEOTIDE SEQUENCE [LARGE SCALE GENOMIC DNA]</scope>
    <source>
        <strain evidence="2">12SD80</strain>
    </source>
</reference>